<evidence type="ECO:0000256" key="4">
    <source>
        <dbReference type="ARBA" id="ARBA00022475"/>
    </source>
</evidence>
<reference evidence="11" key="1">
    <citation type="submission" date="2018-05" db="EMBL/GenBank/DDBJ databases">
        <authorList>
            <person name="Lanie J.A."/>
            <person name="Ng W.-L."/>
            <person name="Kazmierczak K.M."/>
            <person name="Andrzejewski T.M."/>
            <person name="Davidsen T.M."/>
            <person name="Wayne K.J."/>
            <person name="Tettelin H."/>
            <person name="Glass J.I."/>
            <person name="Rusch D."/>
            <person name="Podicherti R."/>
            <person name="Tsui H.-C.T."/>
            <person name="Winkler M.E."/>
        </authorList>
    </citation>
    <scope>NUCLEOTIDE SEQUENCE</scope>
</reference>
<feature type="non-terminal residue" evidence="11">
    <location>
        <position position="349"/>
    </location>
</feature>
<keyword evidence="3" id="KW-0813">Transport</keyword>
<dbReference type="GO" id="GO:0006865">
    <property type="term" value="P:amino acid transport"/>
    <property type="evidence" value="ECO:0007669"/>
    <property type="project" value="UniProtKB-KW"/>
</dbReference>
<proteinExistence type="inferred from homology"/>
<evidence type="ECO:0000256" key="3">
    <source>
        <dbReference type="ARBA" id="ARBA00022448"/>
    </source>
</evidence>
<dbReference type="InterPro" id="IPR010065">
    <property type="entry name" value="AA_ABC_transptr_permease_3TM"/>
</dbReference>
<feature type="domain" description="ABC transmembrane type-1" evidence="10">
    <location>
        <begin position="93"/>
        <end position="349"/>
    </location>
</feature>
<feature type="transmembrane region" description="Helical" evidence="9">
    <location>
        <begin position="60"/>
        <end position="77"/>
    </location>
</feature>
<evidence type="ECO:0000313" key="11">
    <source>
        <dbReference type="EMBL" id="SVC07810.1"/>
    </source>
</evidence>
<dbReference type="AlphaFoldDB" id="A0A382J6W2"/>
<keyword evidence="5 9" id="KW-0812">Transmembrane</keyword>
<dbReference type="GO" id="GO:0043190">
    <property type="term" value="C:ATP-binding cassette (ABC) transporter complex"/>
    <property type="evidence" value="ECO:0007669"/>
    <property type="project" value="InterPro"/>
</dbReference>
<evidence type="ECO:0000256" key="9">
    <source>
        <dbReference type="SAM" id="Phobius"/>
    </source>
</evidence>
<dbReference type="CDD" id="cd06261">
    <property type="entry name" value="TM_PBP2"/>
    <property type="match status" value="2"/>
</dbReference>
<sequence>AVSQNHPPKQIFPLLKLWRNKESRAVIIQILTMIVLFALIAMIGRNIVINLAAVGKDFSFGFFSWPAAYDITFSPFIEYTNKSTHLKAAIVGALNTLLVAACGIVLASILGFTMGILRLSNNWLINRIVYVFIEFMRNVPVLIHILALYALTVTLLPPARKAIDVGGGNFFLSNRGFYVPSPIFESGAGFVGIIFILALIVSYLFKRWANKIQNETGKIYPVFWFSTGIIIGTTAIAYFLTGMPLSWEIPVLKGFNFKGGMAVKPEFLALWLALSYYTACFIAEIVRAGILSVSYGQTEASYALGLKTNRTLQLVIVPQALRVIIPPLCSQFLNLTKNSSLAIAIGYMD</sequence>
<evidence type="ECO:0000256" key="6">
    <source>
        <dbReference type="ARBA" id="ARBA00022970"/>
    </source>
</evidence>
<keyword evidence="8 9" id="KW-0472">Membrane</keyword>
<feature type="transmembrane region" description="Helical" evidence="9">
    <location>
        <begin position="267"/>
        <end position="286"/>
    </location>
</feature>
<evidence type="ECO:0000259" key="10">
    <source>
        <dbReference type="PROSITE" id="PS50928"/>
    </source>
</evidence>
<dbReference type="EMBL" id="UINC01072287">
    <property type="protein sequence ID" value="SVC07810.1"/>
    <property type="molecule type" value="Genomic_DNA"/>
</dbReference>
<keyword evidence="7 9" id="KW-1133">Transmembrane helix</keyword>
<accession>A0A382J6W2</accession>
<evidence type="ECO:0000256" key="7">
    <source>
        <dbReference type="ARBA" id="ARBA00022989"/>
    </source>
</evidence>
<evidence type="ECO:0000256" key="2">
    <source>
        <dbReference type="ARBA" id="ARBA00010072"/>
    </source>
</evidence>
<evidence type="ECO:0000256" key="5">
    <source>
        <dbReference type="ARBA" id="ARBA00022692"/>
    </source>
</evidence>
<dbReference type="Gene3D" id="1.10.3720.10">
    <property type="entry name" value="MetI-like"/>
    <property type="match status" value="1"/>
</dbReference>
<feature type="transmembrane region" description="Helical" evidence="9">
    <location>
        <begin position="177"/>
        <end position="201"/>
    </location>
</feature>
<feature type="transmembrane region" description="Helical" evidence="9">
    <location>
        <begin position="138"/>
        <end position="157"/>
    </location>
</feature>
<dbReference type="PROSITE" id="PS50928">
    <property type="entry name" value="ABC_TM1"/>
    <property type="match status" value="1"/>
</dbReference>
<dbReference type="InterPro" id="IPR035906">
    <property type="entry name" value="MetI-like_sf"/>
</dbReference>
<dbReference type="InterPro" id="IPR043429">
    <property type="entry name" value="ArtM/GltK/GlnP/TcyL/YhdX-like"/>
</dbReference>
<dbReference type="PANTHER" id="PTHR30614:SF37">
    <property type="entry name" value="AMINO-ACID ABC TRANSPORTER PERMEASE PROTEIN YHDX-RELATED"/>
    <property type="match status" value="1"/>
</dbReference>
<organism evidence="11">
    <name type="scientific">marine metagenome</name>
    <dbReference type="NCBI Taxonomy" id="408172"/>
    <lineage>
        <taxon>unclassified sequences</taxon>
        <taxon>metagenomes</taxon>
        <taxon>ecological metagenomes</taxon>
    </lineage>
</organism>
<name>A0A382J6W2_9ZZZZ</name>
<keyword evidence="4" id="KW-1003">Cell membrane</keyword>
<keyword evidence="6" id="KW-0029">Amino-acid transport</keyword>
<feature type="transmembrane region" description="Helical" evidence="9">
    <location>
        <begin position="97"/>
        <end position="117"/>
    </location>
</feature>
<comment type="similarity">
    <text evidence="2">Belongs to the binding-protein-dependent transport system permease family. HisMQ subfamily.</text>
</comment>
<comment type="subcellular location">
    <subcellularLocation>
        <location evidence="1">Cell membrane</location>
        <topology evidence="1">Multi-pass membrane protein</topology>
    </subcellularLocation>
</comment>
<evidence type="ECO:0000256" key="1">
    <source>
        <dbReference type="ARBA" id="ARBA00004651"/>
    </source>
</evidence>
<feature type="transmembrane region" description="Helical" evidence="9">
    <location>
        <begin position="222"/>
        <end position="247"/>
    </location>
</feature>
<dbReference type="PANTHER" id="PTHR30614">
    <property type="entry name" value="MEMBRANE COMPONENT OF AMINO ACID ABC TRANSPORTER"/>
    <property type="match status" value="1"/>
</dbReference>
<dbReference type="InterPro" id="IPR000515">
    <property type="entry name" value="MetI-like"/>
</dbReference>
<protein>
    <recommendedName>
        <fullName evidence="10">ABC transmembrane type-1 domain-containing protein</fullName>
    </recommendedName>
</protein>
<dbReference type="GO" id="GO:0022857">
    <property type="term" value="F:transmembrane transporter activity"/>
    <property type="evidence" value="ECO:0007669"/>
    <property type="project" value="InterPro"/>
</dbReference>
<feature type="non-terminal residue" evidence="11">
    <location>
        <position position="1"/>
    </location>
</feature>
<dbReference type="NCBIfam" id="TIGR01726">
    <property type="entry name" value="HEQRo_perm_3TM"/>
    <property type="match status" value="1"/>
</dbReference>
<feature type="transmembrane region" description="Helical" evidence="9">
    <location>
        <begin position="26"/>
        <end position="48"/>
    </location>
</feature>
<dbReference type="SUPFAM" id="SSF161098">
    <property type="entry name" value="MetI-like"/>
    <property type="match status" value="2"/>
</dbReference>
<dbReference type="Pfam" id="PF00528">
    <property type="entry name" value="BPD_transp_1"/>
    <property type="match status" value="1"/>
</dbReference>
<gene>
    <name evidence="11" type="ORF">METZ01_LOCUS260664</name>
</gene>
<evidence type="ECO:0000256" key="8">
    <source>
        <dbReference type="ARBA" id="ARBA00023136"/>
    </source>
</evidence>